<evidence type="ECO:0000313" key="1">
    <source>
        <dbReference type="EMBL" id="MDO4841656.1"/>
    </source>
</evidence>
<name>A0AA43RIW1_9ACTN</name>
<dbReference type="AlphaFoldDB" id="A0AA43RIW1"/>
<comment type="caution">
    <text evidence="1">The sequence shown here is derived from an EMBL/GenBank/DDBJ whole genome shotgun (WGS) entry which is preliminary data.</text>
</comment>
<dbReference type="EMBL" id="JAUMVS010000035">
    <property type="protein sequence ID" value="MDO4841656.1"/>
    <property type="molecule type" value="Genomic_DNA"/>
</dbReference>
<proteinExistence type="predicted"/>
<keyword evidence="2" id="KW-1185">Reference proteome</keyword>
<gene>
    <name evidence="1" type="ORF">Q3982_03150</name>
</gene>
<evidence type="ECO:0000313" key="2">
    <source>
        <dbReference type="Proteomes" id="UP001168575"/>
    </source>
</evidence>
<organism evidence="1 2">
    <name type="scientific">Phoenicibacter congonensis</name>
    <dbReference type="NCBI Taxonomy" id="1944646"/>
    <lineage>
        <taxon>Bacteria</taxon>
        <taxon>Bacillati</taxon>
        <taxon>Actinomycetota</taxon>
        <taxon>Coriobacteriia</taxon>
        <taxon>Eggerthellales</taxon>
        <taxon>Eggerthellaceae</taxon>
        <taxon>Phoenicibacter</taxon>
    </lineage>
</organism>
<reference evidence="1" key="1">
    <citation type="submission" date="2023-07" db="EMBL/GenBank/DDBJ databases">
        <title>Between Cages and Wild: Unraveling the Impact of Captivity on Animal Microbiomes and Antimicrobial Resistance.</title>
        <authorList>
            <person name="Schmartz G.P."/>
            <person name="Rehner J."/>
            <person name="Schuff M.J."/>
            <person name="Becker S.L."/>
            <person name="Kravczyk M."/>
            <person name="Gurevich A."/>
            <person name="Francke R."/>
            <person name="Mueller R."/>
            <person name="Keller V."/>
            <person name="Keller A."/>
        </authorList>
    </citation>
    <scope>NUCLEOTIDE SEQUENCE</scope>
    <source>
        <strain evidence="1">S12M_St_49</strain>
    </source>
</reference>
<sequence>MDMGKRIELAKIKAEKEYEAKKKTGGTKIPRPAWSMSPDEISELIDRLDHYDGKTLNMKKAQQMMRLGELAKWLLDNSMDITTIDIERIHPSHPNALVWIELKRLSSLDDEELEVFKEMTSLADHIFFSGIADDVIRVSFAIQRVWDEPF</sequence>
<protein>
    <submittedName>
        <fullName evidence="1">Uncharacterized protein</fullName>
    </submittedName>
</protein>
<dbReference type="Proteomes" id="UP001168575">
    <property type="component" value="Unassembled WGS sequence"/>
</dbReference>
<accession>A0AA43RIW1</accession>